<evidence type="ECO:0000259" key="2">
    <source>
        <dbReference type="PROSITE" id="PS50238"/>
    </source>
</evidence>
<evidence type="ECO:0000313" key="5">
    <source>
        <dbReference type="EMBL" id="KAJ0408706.1"/>
    </source>
</evidence>
<dbReference type="InterPro" id="IPR008936">
    <property type="entry name" value="Rho_GTPase_activation_prot"/>
</dbReference>
<dbReference type="Pfam" id="PF04727">
    <property type="entry name" value="ELMO_CED12"/>
    <property type="match status" value="1"/>
</dbReference>
<dbReference type="PANTHER" id="PTHR12771:SF56">
    <property type="entry name" value="CED-12"/>
    <property type="match status" value="1"/>
</dbReference>
<feature type="region of interest" description="Disordered" evidence="1">
    <location>
        <begin position="755"/>
        <end position="801"/>
    </location>
</feature>
<dbReference type="GO" id="GO:0007165">
    <property type="term" value="P:signal transduction"/>
    <property type="evidence" value="ECO:0007669"/>
    <property type="project" value="InterPro"/>
</dbReference>
<dbReference type="PROSITE" id="PS50826">
    <property type="entry name" value="RUN"/>
    <property type="match status" value="1"/>
</dbReference>
<dbReference type="EMBL" id="JAKCXM010000009">
    <property type="protein sequence ID" value="KAJ0408706.1"/>
    <property type="molecule type" value="Genomic_DNA"/>
</dbReference>
<dbReference type="PANTHER" id="PTHR12771">
    <property type="entry name" value="ENGULFMENT AND CELL MOTILITY"/>
    <property type="match status" value="1"/>
</dbReference>
<evidence type="ECO:0000259" key="3">
    <source>
        <dbReference type="PROSITE" id="PS50826"/>
    </source>
</evidence>
<organism evidence="5 6">
    <name type="scientific">Pythium insidiosum</name>
    <name type="common">Pythiosis disease agent</name>
    <dbReference type="NCBI Taxonomy" id="114742"/>
    <lineage>
        <taxon>Eukaryota</taxon>
        <taxon>Sar</taxon>
        <taxon>Stramenopiles</taxon>
        <taxon>Oomycota</taxon>
        <taxon>Peronosporomycetes</taxon>
        <taxon>Pythiales</taxon>
        <taxon>Pythiaceae</taxon>
        <taxon>Pythium</taxon>
    </lineage>
</organism>
<dbReference type="Pfam" id="PF00620">
    <property type="entry name" value="RhoGAP"/>
    <property type="match status" value="1"/>
</dbReference>
<feature type="compositionally biased region" description="Low complexity" evidence="1">
    <location>
        <begin position="79"/>
        <end position="94"/>
    </location>
</feature>
<dbReference type="Gene3D" id="1.10.555.10">
    <property type="entry name" value="Rho GTPase activation protein"/>
    <property type="match status" value="1"/>
</dbReference>
<dbReference type="InterPro" id="IPR004012">
    <property type="entry name" value="Run_dom"/>
</dbReference>
<dbReference type="CDD" id="cd17671">
    <property type="entry name" value="RUN"/>
    <property type="match status" value="1"/>
</dbReference>
<proteinExistence type="predicted"/>
<accession>A0AAD5LS65</accession>
<feature type="domain" description="RUN" evidence="3">
    <location>
        <begin position="149"/>
        <end position="322"/>
    </location>
</feature>
<dbReference type="CDD" id="cd00159">
    <property type="entry name" value="RhoGAP"/>
    <property type="match status" value="1"/>
</dbReference>
<sequence length="1046" mass="116243">MDALFNPALFSRLGAMLRGEPEPESDEAKQLRLRQHSELELLAKSQRSVILEDMEHALQALERFLAAAERRGAGRHRSTTSGSSSSSSSSGPRRSLSRYEDESKQDEPGDGACAGAEGVATVEPRPQSQPQCGAVLMESTDDCKQLLLNDDVAVVNQVCAALDRCVTHGLRAVESDESDTVKFFGVVKWTCTRVAALRQQQMRDALQQHAADTRKVCEVVTSSVEPDLPRAVRGFLAAARAAAGLTSVRSDEGKARAFVRQALNMHVLHASMSLVLSETNLDLLASYYTEFALFRQRDDVKIFLHLVAALDELAFAFRIDDPRLDEPPEALPFSRPLPRPKAQKIKRQAPKLIDPEDMVSGRVRLCASDAETALLADKLVAHHELRRAFDSLKGGNPLSETLERAARTQKLEDAAVAVLRFLELGYPEYDVFGTELLDVLCNPFLSGMARFDTALGLPDVVEACLCLLFEHLDLPGLFQVHLPAEHALELRDTIEELGGIHKHMAVDPHEVSAVLYQYLWELPDSLLTEERLANFLACAGGGVGANDDDGMSHDERRMLLKVLVNDLPWPSKPLLERLCHLVHAALEPAHAAQNGLTLYAVANTFAPLLLRKRHAQRLHEYDDPARRKYPVGAQQASSVRLRLLASDELYPFESERARVAAETRALRHASRDAQESARVLALLFQEHEYVLQDVRQEMAERRATLHDKVLRLESLRFKMEEPVDVGNPVHVALLKRLWDALLRPKTRAARWQLEGEDATTQGQQHKAEEGGDAHGEADDGDEGEDEEEEEEEEEPVVVQDALTGATAVDVDALLRSRRWRRSGFHTANPLGGFRGGGLLALECLVFFLEEYPDKAQRMMARNALAGGNRYPFPVAAINVMRMLMKLLMLDEAPEVGSKLVLHATRPDAPATVLKLRVAERVSRTPFWHLLDDAQAFAKLHAMAFMLLDLHWVHSGATQMGFQPVLDATRRQMGWLLEQAPQRVEDMWAKWMEVREQHAAKYTPAYAHAPRATTSSESDALVAELQRKAKAEALSPPAPATDVALAY</sequence>
<dbReference type="Gene3D" id="1.20.58.900">
    <property type="match status" value="1"/>
</dbReference>
<feature type="domain" description="Rho-GAP" evidence="2">
    <location>
        <begin position="443"/>
        <end position="650"/>
    </location>
</feature>
<evidence type="ECO:0008006" key="7">
    <source>
        <dbReference type="Google" id="ProtNLM"/>
    </source>
</evidence>
<protein>
    <recommendedName>
        <fullName evidence="7">Rho-GAP domain-containing protein</fullName>
    </recommendedName>
</protein>
<dbReference type="SMART" id="SM00593">
    <property type="entry name" value="RUN"/>
    <property type="match status" value="1"/>
</dbReference>
<reference evidence="5" key="1">
    <citation type="submission" date="2021-12" db="EMBL/GenBank/DDBJ databases">
        <title>Prjna785345.</title>
        <authorList>
            <person name="Rujirawat T."/>
            <person name="Krajaejun T."/>
        </authorList>
    </citation>
    <scope>NUCLEOTIDE SEQUENCE</scope>
    <source>
        <strain evidence="5">Pi057C3</strain>
    </source>
</reference>
<feature type="compositionally biased region" description="Acidic residues" evidence="1">
    <location>
        <begin position="778"/>
        <end position="795"/>
    </location>
</feature>
<name>A0AAD5LS65_PYTIN</name>
<feature type="region of interest" description="Disordered" evidence="1">
    <location>
        <begin position="71"/>
        <end position="130"/>
    </location>
</feature>
<dbReference type="SUPFAM" id="SSF48350">
    <property type="entry name" value="GTPase activation domain, GAP"/>
    <property type="match status" value="1"/>
</dbReference>
<dbReference type="Pfam" id="PF02759">
    <property type="entry name" value="RUN"/>
    <property type="match status" value="1"/>
</dbReference>
<evidence type="ECO:0000259" key="4">
    <source>
        <dbReference type="PROSITE" id="PS51335"/>
    </source>
</evidence>
<dbReference type="InterPro" id="IPR037213">
    <property type="entry name" value="Run_dom_sf"/>
</dbReference>
<dbReference type="SUPFAM" id="SSF140741">
    <property type="entry name" value="RUN domain-like"/>
    <property type="match status" value="1"/>
</dbReference>
<feature type="domain" description="ELMO" evidence="4">
    <location>
        <begin position="793"/>
        <end position="976"/>
    </location>
</feature>
<dbReference type="InterPro" id="IPR006816">
    <property type="entry name" value="ELMO_dom"/>
</dbReference>
<evidence type="ECO:0000256" key="1">
    <source>
        <dbReference type="SAM" id="MobiDB-lite"/>
    </source>
</evidence>
<comment type="caution">
    <text evidence="5">The sequence shown here is derived from an EMBL/GenBank/DDBJ whole genome shotgun (WGS) entry which is preliminary data.</text>
</comment>
<feature type="compositionally biased region" description="Basic and acidic residues" evidence="1">
    <location>
        <begin position="765"/>
        <end position="777"/>
    </location>
</feature>
<dbReference type="PROSITE" id="PS50238">
    <property type="entry name" value="RHOGAP"/>
    <property type="match status" value="1"/>
</dbReference>
<dbReference type="SMART" id="SM00324">
    <property type="entry name" value="RhoGAP"/>
    <property type="match status" value="1"/>
</dbReference>
<gene>
    <name evidence="5" type="ORF">P43SY_001930</name>
</gene>
<keyword evidence="6" id="KW-1185">Reference proteome</keyword>
<evidence type="ECO:0000313" key="6">
    <source>
        <dbReference type="Proteomes" id="UP001209570"/>
    </source>
</evidence>
<dbReference type="InterPro" id="IPR050868">
    <property type="entry name" value="ELMO_domain-containing"/>
</dbReference>
<feature type="compositionally biased region" description="Basic and acidic residues" evidence="1">
    <location>
        <begin position="97"/>
        <end position="107"/>
    </location>
</feature>
<dbReference type="PROSITE" id="PS51335">
    <property type="entry name" value="ELMO"/>
    <property type="match status" value="1"/>
</dbReference>
<dbReference type="InterPro" id="IPR000198">
    <property type="entry name" value="RhoGAP_dom"/>
</dbReference>
<dbReference type="AlphaFoldDB" id="A0AAD5LS65"/>
<dbReference type="Proteomes" id="UP001209570">
    <property type="component" value="Unassembled WGS sequence"/>
</dbReference>